<protein>
    <submittedName>
        <fullName evidence="1">Uncharacterized protein</fullName>
    </submittedName>
</protein>
<dbReference type="Proteomes" id="UP000006322">
    <property type="component" value="Unassembled WGS sequence"/>
</dbReference>
<proteinExistence type="predicted"/>
<reference evidence="2" key="1">
    <citation type="journal article" date="2014" name="Environ. Microbiol.">
        <title>Comparative genomics of the marine bacterial genus Glaciecola reveals the high degree of genomic diversity and genomic characteristic for cold adaptation.</title>
        <authorList>
            <person name="Qin Q.L."/>
            <person name="Xie B.B."/>
            <person name="Yu Y."/>
            <person name="Shu Y.L."/>
            <person name="Rong J.C."/>
            <person name="Zhang Y.J."/>
            <person name="Zhao D.L."/>
            <person name="Chen X.L."/>
            <person name="Zhang X.Y."/>
            <person name="Chen B."/>
            <person name="Zhou B.C."/>
            <person name="Zhang Y.Z."/>
        </authorList>
    </citation>
    <scope>NUCLEOTIDE SEQUENCE [LARGE SCALE GENOMIC DNA]</scope>
    <source>
        <strain evidence="2">LMG 21857</strain>
    </source>
</reference>
<evidence type="ECO:0000313" key="2">
    <source>
        <dbReference type="Proteomes" id="UP000006322"/>
    </source>
</evidence>
<dbReference type="EMBL" id="BAER01000073">
    <property type="protein sequence ID" value="GAC33765.1"/>
    <property type="molecule type" value="Genomic_DNA"/>
</dbReference>
<keyword evidence="2" id="KW-1185">Reference proteome</keyword>
<comment type="caution">
    <text evidence="1">The sequence shown here is derived from an EMBL/GenBank/DDBJ whole genome shotgun (WGS) entry which is preliminary data.</text>
</comment>
<name>K7AEM6_9ALTE</name>
<accession>K7AEM6</accession>
<organism evidence="1 2">
    <name type="scientific">Paraglaciecola polaris LMG 21857</name>
    <dbReference type="NCBI Taxonomy" id="1129793"/>
    <lineage>
        <taxon>Bacteria</taxon>
        <taxon>Pseudomonadati</taxon>
        <taxon>Pseudomonadota</taxon>
        <taxon>Gammaproteobacteria</taxon>
        <taxon>Alteromonadales</taxon>
        <taxon>Alteromonadaceae</taxon>
        <taxon>Paraglaciecola</taxon>
    </lineage>
</organism>
<dbReference type="AlphaFoldDB" id="K7AEM6"/>
<sequence length="39" mass="4385">MKSAYLQEEGDSQYGFLRLMNGTSATIFNRQSSEGLLIK</sequence>
<gene>
    <name evidence="1" type="ORF">GPLA_2871</name>
</gene>
<evidence type="ECO:0000313" key="1">
    <source>
        <dbReference type="EMBL" id="GAC33765.1"/>
    </source>
</evidence>